<dbReference type="KEGG" id="rdp:RD2015_2224"/>
<accession>A0A0U3CDA6</accession>
<dbReference type="RefSeq" id="WP_170156649.1">
    <property type="nucleotide sequence ID" value="NZ_CP013729.1"/>
</dbReference>
<dbReference type="STRING" id="76731.RD2015_2224"/>
<dbReference type="Proteomes" id="UP000060699">
    <property type="component" value="Chromosome"/>
</dbReference>
<evidence type="ECO:0000313" key="2">
    <source>
        <dbReference type="Proteomes" id="UP000060699"/>
    </source>
</evidence>
<gene>
    <name evidence="1" type="ORF">RD2015_2224</name>
</gene>
<sequence>MPFSAQDIQDAGKAGLDFYLANNPVDQVAVDRVLMVALQAKKKNAPGAKQFIVEQLRKGYQSNFQWFNGSQVVTYNRRATLEQANYAWRSCHDGFALDEDRLAQNGIQVTDDRGPSNASQAEKIQLTNLFEEQSEVLRLGFQEQFSYALHVDGSQSPDAITGLDALVSLTPTVGVVGGIDRSVAANAYWRNNVATGLTTTTGTGTILNQMEVTYRNCRRNGGRPDLMIAGSNFIDGYRNFMLNSFGRVDYGVQAFGKSVSGGTEELMFQGTEIKWAPEFSDLDARFAPATPWEKRMYMLNTNTIRLRPLEGHDMITRKPPRAYDRYEYYWAITWRGGLTMNRSNANAVLALA</sequence>
<dbReference type="InterPro" id="IPR049718">
    <property type="entry name" value="AKO59007-like"/>
</dbReference>
<dbReference type="EMBL" id="CP013729">
    <property type="protein sequence ID" value="ALV06696.1"/>
    <property type="molecule type" value="Genomic_DNA"/>
</dbReference>
<keyword evidence="2" id="KW-1185">Reference proteome</keyword>
<protein>
    <submittedName>
        <fullName evidence="1">Uncharacterized protein</fullName>
    </submittedName>
</protein>
<name>A0A0U3CDA6_9BURK</name>
<reference evidence="1 2" key="1">
    <citation type="submission" date="2015-12" db="EMBL/GenBank/DDBJ databases">
        <title>Complete genome of Roseateles depolymerans KCTC 42856.</title>
        <authorList>
            <person name="Kim K.M."/>
        </authorList>
    </citation>
    <scope>NUCLEOTIDE SEQUENCE [LARGE SCALE GENOMIC DNA]</scope>
    <source>
        <strain evidence="1 2">KCTC 42856</strain>
    </source>
</reference>
<dbReference type="NCBIfam" id="NF033394">
    <property type="entry name" value="capsid_maj_Podo"/>
    <property type="match status" value="1"/>
</dbReference>
<dbReference type="AlphaFoldDB" id="A0A0U3CDA6"/>
<proteinExistence type="predicted"/>
<organism evidence="1 2">
    <name type="scientific">Roseateles depolymerans</name>
    <dbReference type="NCBI Taxonomy" id="76731"/>
    <lineage>
        <taxon>Bacteria</taxon>
        <taxon>Pseudomonadati</taxon>
        <taxon>Pseudomonadota</taxon>
        <taxon>Betaproteobacteria</taxon>
        <taxon>Burkholderiales</taxon>
        <taxon>Sphaerotilaceae</taxon>
        <taxon>Roseateles</taxon>
    </lineage>
</organism>
<evidence type="ECO:0000313" key="1">
    <source>
        <dbReference type="EMBL" id="ALV06696.1"/>
    </source>
</evidence>